<dbReference type="AlphaFoldDB" id="A0A494Z547"/>
<dbReference type="Pfam" id="PF26337">
    <property type="entry name" value="Gtf3_C"/>
    <property type="match status" value="1"/>
</dbReference>
<dbReference type="Pfam" id="PF13439">
    <property type="entry name" value="Glyco_transf_4"/>
    <property type="match status" value="1"/>
</dbReference>
<evidence type="ECO:0000256" key="1">
    <source>
        <dbReference type="ARBA" id="ARBA00022676"/>
    </source>
</evidence>
<dbReference type="OrthoDB" id="9813214at2"/>
<reference evidence="5 6" key="1">
    <citation type="journal article" date="2015" name="Antonie Van Leeuwenhoek">
        <title>Oceanobacillus bengalensis sp. nov., a bacterium isolated from seawater of the Bay of Bengal.</title>
        <authorList>
            <person name="Yongchang O."/>
            <person name="Xiang W."/>
            <person name="Wang G."/>
        </authorList>
    </citation>
    <scope>NUCLEOTIDE SEQUENCE [LARGE SCALE GENOMIC DNA]</scope>
    <source>
        <strain evidence="5 6">MCCC 1K00260</strain>
    </source>
</reference>
<dbReference type="GO" id="GO:0016757">
    <property type="term" value="F:glycosyltransferase activity"/>
    <property type="evidence" value="ECO:0007669"/>
    <property type="project" value="UniProtKB-KW"/>
</dbReference>
<accession>A0A494Z547</accession>
<dbReference type="PANTHER" id="PTHR12526:SF629">
    <property type="entry name" value="TEICHURONIC ACID BIOSYNTHESIS GLYCOSYLTRANSFERASE TUAH-RELATED"/>
    <property type="match status" value="1"/>
</dbReference>
<evidence type="ECO:0000313" key="6">
    <source>
        <dbReference type="Proteomes" id="UP000281813"/>
    </source>
</evidence>
<dbReference type="PANTHER" id="PTHR12526">
    <property type="entry name" value="GLYCOSYLTRANSFERASE"/>
    <property type="match status" value="1"/>
</dbReference>
<protein>
    <submittedName>
        <fullName evidence="5">Glycosyltransferase</fullName>
    </submittedName>
</protein>
<dbReference type="InterPro" id="IPR028098">
    <property type="entry name" value="Glyco_trans_4-like_N"/>
</dbReference>
<gene>
    <name evidence="5" type="ORF">D8M05_03890</name>
</gene>
<organism evidence="5 6">
    <name type="scientific">Oceanobacillus bengalensis</name>
    <dbReference type="NCBI Taxonomy" id="1435466"/>
    <lineage>
        <taxon>Bacteria</taxon>
        <taxon>Bacillati</taxon>
        <taxon>Bacillota</taxon>
        <taxon>Bacilli</taxon>
        <taxon>Bacillales</taxon>
        <taxon>Bacillaceae</taxon>
        <taxon>Oceanobacillus</taxon>
    </lineage>
</organism>
<evidence type="ECO:0000256" key="2">
    <source>
        <dbReference type="ARBA" id="ARBA00022679"/>
    </source>
</evidence>
<dbReference type="InterPro" id="IPR058592">
    <property type="entry name" value="Gtf3_C"/>
</dbReference>
<keyword evidence="1" id="KW-0328">Glycosyltransferase</keyword>
<evidence type="ECO:0000259" key="4">
    <source>
        <dbReference type="Pfam" id="PF26337"/>
    </source>
</evidence>
<proteinExistence type="predicted"/>
<dbReference type="EMBL" id="RBZO01000004">
    <property type="protein sequence ID" value="RKQ17643.1"/>
    <property type="molecule type" value="Genomic_DNA"/>
</dbReference>
<dbReference type="Gene3D" id="3.40.50.2000">
    <property type="entry name" value="Glycogen Phosphorylase B"/>
    <property type="match status" value="2"/>
</dbReference>
<feature type="domain" description="Glucosyltransferase 3-like C-terminal" evidence="4">
    <location>
        <begin position="271"/>
        <end position="353"/>
    </location>
</feature>
<evidence type="ECO:0000259" key="3">
    <source>
        <dbReference type="Pfam" id="PF13439"/>
    </source>
</evidence>
<keyword evidence="2 5" id="KW-0808">Transferase</keyword>
<dbReference type="SUPFAM" id="SSF53756">
    <property type="entry name" value="UDP-Glycosyltransferase/glycogen phosphorylase"/>
    <property type="match status" value="1"/>
</dbReference>
<dbReference type="Proteomes" id="UP000281813">
    <property type="component" value="Unassembled WGS sequence"/>
</dbReference>
<keyword evidence="6" id="KW-1185">Reference proteome</keyword>
<evidence type="ECO:0000313" key="5">
    <source>
        <dbReference type="EMBL" id="RKQ17643.1"/>
    </source>
</evidence>
<feature type="domain" description="Glycosyltransferase subfamily 4-like N-terminal" evidence="3">
    <location>
        <begin position="23"/>
        <end position="200"/>
    </location>
</feature>
<comment type="caution">
    <text evidence="5">The sequence shown here is derived from an EMBL/GenBank/DDBJ whole genome shotgun (WGS) entry which is preliminary data.</text>
</comment>
<sequence>MKNVCFLVSEHPFLDSRIFKKEAKSLLKQGYNVTMIVPRKDGYLFDVDGSIFENRFLSQQFTYEGIKIVTYEQIYPEKQMKKLYHNLHSGSEHQFTDSLTQLGILEKADIYHAHEFYSLYSGIGIKRALTKVGKQCKVIYDSHELDVDPLVVQAKNIIDFKTKMLKLMLKETDYVITVSESIKTWFLSIDSHPPIEVIYNSPPLAIEYEAKQANKPGLLLAYEGVISQKRVNFKKIVNILELCNKAFDLKVKIIGGRKSNNNQELPIPPHLKDKIEFTGWVNYQSIPNVMKDVDLGWVDLDVTSSMNNQYAMPNKFFSYLNNGVPVLVNECKDMESFINQHKCGCVVKKLEATAKDYSHALMDLHANRSKIRDMGFQARKIMESAFSWEHMEKRLYAVYNQLFESN</sequence>
<name>A0A494Z547_9BACI</name>